<reference evidence="12" key="1">
    <citation type="submission" date="2020-10" db="EMBL/GenBank/DDBJ databases">
        <authorList>
            <person name="Castelo-Branco R."/>
            <person name="Eusebio N."/>
            <person name="Adriana R."/>
            <person name="Vieira A."/>
            <person name="Brugerolle De Fraissinette N."/>
            <person name="Rezende De Castro R."/>
            <person name="Schneider M.P."/>
            <person name="Vasconcelos V."/>
            <person name="Leao P.N."/>
        </authorList>
    </citation>
    <scope>NUCLEOTIDE SEQUENCE</scope>
    <source>
        <strain evidence="12">LEGE 11479</strain>
    </source>
</reference>
<dbReference type="SUPFAM" id="SSF52833">
    <property type="entry name" value="Thioredoxin-like"/>
    <property type="match status" value="1"/>
</dbReference>
<accession>A0A928ZZC5</accession>
<evidence type="ECO:0000259" key="11">
    <source>
        <dbReference type="SMART" id="SM00756"/>
    </source>
</evidence>
<protein>
    <submittedName>
        <fullName evidence="12">Vitamin K epoxide reductase family protein</fullName>
    </submittedName>
</protein>
<evidence type="ECO:0000256" key="5">
    <source>
        <dbReference type="ARBA" id="ARBA00022989"/>
    </source>
</evidence>
<sequence length="307" mass="32840">MGRRRKENRGIYRWSRPAIGAIATVGALGTAYLTVIKLMGNSAACPVKGCDQVLTSAYADVFGIPLTLFGCLAYLSMVVLSLGPLLINGETNREQRQKLEDTTWPLLFIGATGMMVFSGYLMYLLATELKAACLYCIASASFTMLMFLLTLLGRQWEDTGALAFRGVIMGMVTLVATIGMYSISINGPAATASSAGNTGPAITSTSGAAEVALAKHLKEVDAKMYGAYWCPHCFDQKQLFGQEAKKYMPYIECADDGANSQTALCQSVPEVTGFPTWEVNGEFLPGTQSLATLAAASGYQGPTDFKN</sequence>
<dbReference type="RefSeq" id="WP_193996093.1">
    <property type="nucleotide sequence ID" value="NZ_JADEXP010000392.1"/>
</dbReference>
<dbReference type="PANTHER" id="PTHR34573:SF1">
    <property type="entry name" value="VITAMIN K EPOXIDE REDUCTASE DOMAIN-CONTAINING PROTEIN"/>
    <property type="match status" value="1"/>
</dbReference>
<gene>
    <name evidence="12" type="ORF">IQ260_26575</name>
</gene>
<evidence type="ECO:0000313" key="12">
    <source>
        <dbReference type="EMBL" id="MBE9070211.1"/>
    </source>
</evidence>
<evidence type="ECO:0000256" key="10">
    <source>
        <dbReference type="SAM" id="Phobius"/>
    </source>
</evidence>
<comment type="caution">
    <text evidence="12">The sequence shown here is derived from an EMBL/GenBank/DDBJ whole genome shotgun (WGS) entry which is preliminary data.</text>
</comment>
<feature type="domain" description="Vitamin K epoxide reductase" evidence="11">
    <location>
        <begin position="12"/>
        <end position="154"/>
    </location>
</feature>
<keyword evidence="4" id="KW-0874">Quinone</keyword>
<feature type="transmembrane region" description="Helical" evidence="10">
    <location>
        <begin position="106"/>
        <end position="126"/>
    </location>
</feature>
<keyword evidence="3 10" id="KW-0812">Transmembrane</keyword>
<dbReference type="InterPro" id="IPR044698">
    <property type="entry name" value="VKOR/LTO1"/>
</dbReference>
<evidence type="ECO:0000256" key="7">
    <source>
        <dbReference type="ARBA" id="ARBA00023136"/>
    </source>
</evidence>
<dbReference type="Gene3D" id="3.40.30.10">
    <property type="entry name" value="Glutaredoxin"/>
    <property type="match status" value="1"/>
</dbReference>
<feature type="transmembrane region" description="Helical" evidence="10">
    <location>
        <begin position="164"/>
        <end position="183"/>
    </location>
</feature>
<dbReference type="Gene3D" id="1.20.1440.130">
    <property type="entry name" value="VKOR domain"/>
    <property type="match status" value="1"/>
</dbReference>
<keyword evidence="5 10" id="KW-1133">Transmembrane helix</keyword>
<evidence type="ECO:0000256" key="2">
    <source>
        <dbReference type="ARBA" id="ARBA00006214"/>
    </source>
</evidence>
<dbReference type="Pfam" id="PF07884">
    <property type="entry name" value="VKOR"/>
    <property type="match status" value="1"/>
</dbReference>
<dbReference type="GO" id="GO:0048038">
    <property type="term" value="F:quinone binding"/>
    <property type="evidence" value="ECO:0007669"/>
    <property type="project" value="UniProtKB-KW"/>
</dbReference>
<evidence type="ECO:0000256" key="1">
    <source>
        <dbReference type="ARBA" id="ARBA00004141"/>
    </source>
</evidence>
<proteinExistence type="inferred from homology"/>
<dbReference type="InterPro" id="IPR012932">
    <property type="entry name" value="VKOR"/>
</dbReference>
<dbReference type="InterPro" id="IPR036249">
    <property type="entry name" value="Thioredoxin-like_sf"/>
</dbReference>
<dbReference type="InterPro" id="IPR038354">
    <property type="entry name" value="VKOR_sf"/>
</dbReference>
<dbReference type="EMBL" id="JADEXP010000392">
    <property type="protein sequence ID" value="MBE9070211.1"/>
    <property type="molecule type" value="Genomic_DNA"/>
</dbReference>
<evidence type="ECO:0000256" key="3">
    <source>
        <dbReference type="ARBA" id="ARBA00022692"/>
    </source>
</evidence>
<dbReference type="PANTHER" id="PTHR34573">
    <property type="entry name" value="VKC DOMAIN-CONTAINING PROTEIN"/>
    <property type="match status" value="1"/>
</dbReference>
<feature type="transmembrane region" description="Helical" evidence="10">
    <location>
        <begin position="62"/>
        <end position="86"/>
    </location>
</feature>
<feature type="transmembrane region" description="Helical" evidence="10">
    <location>
        <begin position="21"/>
        <end position="39"/>
    </location>
</feature>
<evidence type="ECO:0000256" key="9">
    <source>
        <dbReference type="ARBA" id="ARBA00023284"/>
    </source>
</evidence>
<keyword evidence="8" id="KW-1015">Disulfide bond</keyword>
<organism evidence="12 13">
    <name type="scientific">Leptolyngbya cf. ectocarpi LEGE 11479</name>
    <dbReference type="NCBI Taxonomy" id="1828722"/>
    <lineage>
        <taxon>Bacteria</taxon>
        <taxon>Bacillati</taxon>
        <taxon>Cyanobacteriota</taxon>
        <taxon>Cyanophyceae</taxon>
        <taxon>Leptolyngbyales</taxon>
        <taxon>Leptolyngbyaceae</taxon>
        <taxon>Leptolyngbya group</taxon>
        <taxon>Leptolyngbya</taxon>
    </lineage>
</organism>
<comment type="subcellular location">
    <subcellularLocation>
        <location evidence="1">Membrane</location>
        <topology evidence="1">Multi-pass membrane protein</topology>
    </subcellularLocation>
</comment>
<evidence type="ECO:0000313" key="13">
    <source>
        <dbReference type="Proteomes" id="UP000615026"/>
    </source>
</evidence>
<dbReference type="GO" id="GO:0016020">
    <property type="term" value="C:membrane"/>
    <property type="evidence" value="ECO:0007669"/>
    <property type="project" value="UniProtKB-SubCell"/>
</dbReference>
<dbReference type="CDD" id="cd12916">
    <property type="entry name" value="VKOR_1"/>
    <property type="match status" value="1"/>
</dbReference>
<feature type="transmembrane region" description="Helical" evidence="10">
    <location>
        <begin position="132"/>
        <end position="152"/>
    </location>
</feature>
<keyword evidence="9" id="KW-0676">Redox-active center</keyword>
<dbReference type="GO" id="GO:0016491">
    <property type="term" value="F:oxidoreductase activity"/>
    <property type="evidence" value="ECO:0007669"/>
    <property type="project" value="UniProtKB-KW"/>
</dbReference>
<keyword evidence="7 10" id="KW-0472">Membrane</keyword>
<dbReference type="SMART" id="SM00756">
    <property type="entry name" value="VKc"/>
    <property type="match status" value="1"/>
</dbReference>
<dbReference type="Proteomes" id="UP000615026">
    <property type="component" value="Unassembled WGS sequence"/>
</dbReference>
<comment type="similarity">
    <text evidence="2">Belongs to the VKOR family.</text>
</comment>
<name>A0A928ZZC5_LEPEC</name>
<evidence type="ECO:0000256" key="8">
    <source>
        <dbReference type="ARBA" id="ARBA00023157"/>
    </source>
</evidence>
<keyword evidence="13" id="KW-1185">Reference proteome</keyword>
<evidence type="ECO:0000256" key="4">
    <source>
        <dbReference type="ARBA" id="ARBA00022719"/>
    </source>
</evidence>
<evidence type="ECO:0000256" key="6">
    <source>
        <dbReference type="ARBA" id="ARBA00023002"/>
    </source>
</evidence>
<keyword evidence="6" id="KW-0560">Oxidoreductase</keyword>
<dbReference type="AlphaFoldDB" id="A0A928ZZC5"/>